<dbReference type="RefSeq" id="WP_183567062.1">
    <property type="nucleotide sequence ID" value="NZ_CBCSLB010000014.1"/>
</dbReference>
<sequence length="412" mass="45941">MRKLSALLLALALLFSFVSPTQAEGKALSVWIGDEQVQLGSLQPIMEKGTTLVPAKLVLQKLNFQVAWDQKSKTITGKKDGLVLLFQIDQLGATVNDTEQELLAAPKLVKGTAYIPLRTVSEAAGYEIIWNKEQRTIILQVREPSQGFLWKVEKAGNTVYLLGSIHIANKAMYPLRPEIQKAYDLSDYLVVEADITQMNNQDVQKLVLDLSVYKDQTTLKDHISADAYKKLGEILKENGLEANALDTYKPWSVSSSIDYLSSSHSGYDAEIGIDAHFLEQSITSKKPILELESIEYQLQMFDRFSDKLQEEMLVASIANYYTEDSGIDDLTEMWATGNEEELLKLTESTSSNEELNKALLTDRNAPMVDKITGYLNESATKSYFVVVGAAHMLGENGIVPLLEKKGFTVTRQ</sequence>
<evidence type="ECO:0000313" key="3">
    <source>
        <dbReference type="EMBL" id="MBB3154149.1"/>
    </source>
</evidence>
<dbReference type="Pfam" id="PF07833">
    <property type="entry name" value="Cu_amine_oxidN1"/>
    <property type="match status" value="1"/>
</dbReference>
<accession>A0A7W5GB99</accession>
<proteinExistence type="predicted"/>
<dbReference type="CDD" id="cd14789">
    <property type="entry name" value="Tiki"/>
    <property type="match status" value="1"/>
</dbReference>
<keyword evidence="1" id="KW-0732">Signal</keyword>
<dbReference type="Proteomes" id="UP000518605">
    <property type="component" value="Unassembled WGS sequence"/>
</dbReference>
<dbReference type="Gene3D" id="3.30.457.10">
    <property type="entry name" value="Copper amine oxidase-like, N-terminal domain"/>
    <property type="match status" value="1"/>
</dbReference>
<dbReference type="InterPro" id="IPR047111">
    <property type="entry name" value="YbaP-like"/>
</dbReference>
<dbReference type="Pfam" id="PF01963">
    <property type="entry name" value="TraB_PrgY_gumN"/>
    <property type="match status" value="1"/>
</dbReference>
<dbReference type="InterPro" id="IPR012854">
    <property type="entry name" value="Cu_amine_oxidase-like_N"/>
</dbReference>
<feature type="chain" id="PRO_5030964223" description="Copper amine oxidase-like N-terminal domain-containing protein" evidence="1">
    <location>
        <begin position="24"/>
        <end position="412"/>
    </location>
</feature>
<comment type="caution">
    <text evidence="3">The sequence shown here is derived from an EMBL/GenBank/DDBJ whole genome shotgun (WGS) entry which is preliminary data.</text>
</comment>
<evidence type="ECO:0000313" key="4">
    <source>
        <dbReference type="Proteomes" id="UP000518605"/>
    </source>
</evidence>
<dbReference type="InterPro" id="IPR002816">
    <property type="entry name" value="TraB/PrgY/GumN_fam"/>
</dbReference>
<name>A0A7W5GB99_9BACL</name>
<dbReference type="AlphaFoldDB" id="A0A7W5GB99"/>
<evidence type="ECO:0000256" key="1">
    <source>
        <dbReference type="SAM" id="SignalP"/>
    </source>
</evidence>
<organism evidence="3 4">
    <name type="scientific">Paenibacillus endophyticus</name>
    <dbReference type="NCBI Taxonomy" id="1294268"/>
    <lineage>
        <taxon>Bacteria</taxon>
        <taxon>Bacillati</taxon>
        <taxon>Bacillota</taxon>
        <taxon>Bacilli</taxon>
        <taxon>Bacillales</taxon>
        <taxon>Paenibacillaceae</taxon>
        <taxon>Paenibacillus</taxon>
    </lineage>
</organism>
<dbReference type="PANTHER" id="PTHR40590">
    <property type="entry name" value="CYTOPLASMIC PROTEIN-RELATED"/>
    <property type="match status" value="1"/>
</dbReference>
<feature type="domain" description="Copper amine oxidase-like N-terminal" evidence="2">
    <location>
        <begin position="34"/>
        <end position="139"/>
    </location>
</feature>
<dbReference type="InterPro" id="IPR036582">
    <property type="entry name" value="Mao_N_sf"/>
</dbReference>
<dbReference type="SUPFAM" id="SSF55383">
    <property type="entry name" value="Copper amine oxidase, domain N"/>
    <property type="match status" value="1"/>
</dbReference>
<protein>
    <recommendedName>
        <fullName evidence="2">Copper amine oxidase-like N-terminal domain-containing protein</fullName>
    </recommendedName>
</protein>
<keyword evidence="4" id="KW-1185">Reference proteome</keyword>
<feature type="signal peptide" evidence="1">
    <location>
        <begin position="1"/>
        <end position="23"/>
    </location>
</feature>
<dbReference type="EMBL" id="JACHXW010000014">
    <property type="protein sequence ID" value="MBB3154149.1"/>
    <property type="molecule type" value="Genomic_DNA"/>
</dbReference>
<gene>
    <name evidence="3" type="ORF">FHS16_004225</name>
</gene>
<reference evidence="3 4" key="1">
    <citation type="submission" date="2020-08" db="EMBL/GenBank/DDBJ databases">
        <title>Genomic Encyclopedia of Type Strains, Phase III (KMG-III): the genomes of soil and plant-associated and newly described type strains.</title>
        <authorList>
            <person name="Whitman W."/>
        </authorList>
    </citation>
    <scope>NUCLEOTIDE SEQUENCE [LARGE SCALE GENOMIC DNA]</scope>
    <source>
        <strain evidence="3 4">CECT 8234</strain>
    </source>
</reference>
<dbReference type="PANTHER" id="PTHR40590:SF1">
    <property type="entry name" value="CYTOPLASMIC PROTEIN"/>
    <property type="match status" value="1"/>
</dbReference>
<evidence type="ECO:0000259" key="2">
    <source>
        <dbReference type="Pfam" id="PF07833"/>
    </source>
</evidence>